<dbReference type="AlphaFoldDB" id="A0A0D3A356"/>
<dbReference type="PRINTS" id="PR00837">
    <property type="entry name" value="V5TPXLIKE"/>
</dbReference>
<evidence type="ECO:0000256" key="9">
    <source>
        <dbReference type="SAM" id="SignalP"/>
    </source>
</evidence>
<dbReference type="PROSITE" id="PS01010">
    <property type="entry name" value="CRISP_2"/>
    <property type="match status" value="1"/>
</dbReference>
<dbReference type="FunFam" id="3.40.33.10:FF:000006">
    <property type="entry name" value="Putative pathogenesis-related protein 1"/>
    <property type="match status" value="1"/>
</dbReference>
<evidence type="ECO:0000256" key="8">
    <source>
        <dbReference type="SAM" id="MobiDB-lite"/>
    </source>
</evidence>
<feature type="compositionally biased region" description="Polar residues" evidence="8">
    <location>
        <begin position="245"/>
        <end position="259"/>
    </location>
</feature>
<keyword evidence="5" id="KW-1015">Disulfide bond</keyword>
<protein>
    <recommendedName>
        <fullName evidence="7">Pathogenesis-related protein 1</fullName>
    </recommendedName>
</protein>
<feature type="signal peptide" evidence="9">
    <location>
        <begin position="1"/>
        <end position="30"/>
    </location>
</feature>
<comment type="similarity">
    <text evidence="2">Belongs to the CRISP family.</text>
</comment>
<evidence type="ECO:0000313" key="11">
    <source>
        <dbReference type="EnsemblPlants" id="Bo1g014290.1"/>
    </source>
</evidence>
<dbReference type="InterPro" id="IPR018244">
    <property type="entry name" value="Allrgn_V5/Tpx1_CS"/>
</dbReference>
<dbReference type="Gene3D" id="3.40.33.10">
    <property type="entry name" value="CAP"/>
    <property type="match status" value="1"/>
</dbReference>
<feature type="region of interest" description="Disordered" evidence="8">
    <location>
        <begin position="223"/>
        <end position="265"/>
    </location>
</feature>
<dbReference type="SUPFAM" id="SSF55797">
    <property type="entry name" value="PR-1-like"/>
    <property type="match status" value="1"/>
</dbReference>
<evidence type="ECO:0000256" key="6">
    <source>
        <dbReference type="ARBA" id="ARBA00023265"/>
    </source>
</evidence>
<dbReference type="InterPro" id="IPR014044">
    <property type="entry name" value="CAP_dom"/>
</dbReference>
<keyword evidence="12" id="KW-1185">Reference proteome</keyword>
<dbReference type="CDD" id="cd05381">
    <property type="entry name" value="CAP_PR-1"/>
    <property type="match status" value="1"/>
</dbReference>
<reference evidence="11 12" key="1">
    <citation type="journal article" date="2014" name="Genome Biol.">
        <title>Transcriptome and methylome profiling reveals relics of genome dominance in the mesopolyploid Brassica oleracea.</title>
        <authorList>
            <person name="Parkin I.A."/>
            <person name="Koh C."/>
            <person name="Tang H."/>
            <person name="Robinson S.J."/>
            <person name="Kagale S."/>
            <person name="Clarke W.E."/>
            <person name="Town C.D."/>
            <person name="Nixon J."/>
            <person name="Krishnakumar V."/>
            <person name="Bidwell S.L."/>
            <person name="Denoeud F."/>
            <person name="Belcram H."/>
            <person name="Links M.G."/>
            <person name="Just J."/>
            <person name="Clarke C."/>
            <person name="Bender T."/>
            <person name="Huebert T."/>
            <person name="Mason A.S."/>
            <person name="Pires J.C."/>
            <person name="Barker G."/>
            <person name="Moore J."/>
            <person name="Walley P.G."/>
            <person name="Manoli S."/>
            <person name="Batley J."/>
            <person name="Edwards D."/>
            <person name="Nelson M.N."/>
            <person name="Wang X."/>
            <person name="Paterson A.H."/>
            <person name="King G."/>
            <person name="Bancroft I."/>
            <person name="Chalhoub B."/>
            <person name="Sharpe A.G."/>
        </authorList>
    </citation>
    <scope>NUCLEOTIDE SEQUENCE</scope>
    <source>
        <strain evidence="11 12">cv. TO1000</strain>
    </source>
</reference>
<organism evidence="11 12">
    <name type="scientific">Brassica oleracea var. oleracea</name>
    <dbReference type="NCBI Taxonomy" id="109376"/>
    <lineage>
        <taxon>Eukaryota</taxon>
        <taxon>Viridiplantae</taxon>
        <taxon>Streptophyta</taxon>
        <taxon>Embryophyta</taxon>
        <taxon>Tracheophyta</taxon>
        <taxon>Spermatophyta</taxon>
        <taxon>Magnoliopsida</taxon>
        <taxon>eudicotyledons</taxon>
        <taxon>Gunneridae</taxon>
        <taxon>Pentapetalae</taxon>
        <taxon>rosids</taxon>
        <taxon>malvids</taxon>
        <taxon>Brassicales</taxon>
        <taxon>Brassicaceae</taxon>
        <taxon>Brassiceae</taxon>
        <taxon>Brassica</taxon>
    </lineage>
</organism>
<dbReference type="GO" id="GO:0098542">
    <property type="term" value="P:defense response to other organism"/>
    <property type="evidence" value="ECO:0007669"/>
    <property type="project" value="UniProtKB-ARBA"/>
</dbReference>
<dbReference type="STRING" id="109376.A0A0D3A356"/>
<dbReference type="Pfam" id="PF14111">
    <property type="entry name" value="DUF4283"/>
    <property type="match status" value="1"/>
</dbReference>
<dbReference type="HOGENOM" id="CLU_768036_0_0_1"/>
<dbReference type="Proteomes" id="UP000032141">
    <property type="component" value="Chromosome C1"/>
</dbReference>
<dbReference type="SMART" id="SM00198">
    <property type="entry name" value="SCP"/>
    <property type="match status" value="1"/>
</dbReference>
<evidence type="ECO:0000313" key="12">
    <source>
        <dbReference type="Proteomes" id="UP000032141"/>
    </source>
</evidence>
<comment type="function">
    <text evidence="1">Probably involved in the defense reaction of plants against pathogens.</text>
</comment>
<name>A0A0D3A356_BRAOL</name>
<dbReference type="EnsemblPlants" id="Bo1g014290.1">
    <property type="protein sequence ID" value="Bo1g014290.1"/>
    <property type="gene ID" value="Bo1g014290"/>
</dbReference>
<keyword evidence="4" id="KW-0611">Plant defense</keyword>
<dbReference type="Gramene" id="Bo1g014290.1">
    <property type="protein sequence ID" value="Bo1g014290.1"/>
    <property type="gene ID" value="Bo1g014290"/>
</dbReference>
<evidence type="ECO:0000256" key="5">
    <source>
        <dbReference type="ARBA" id="ARBA00023157"/>
    </source>
</evidence>
<feature type="domain" description="SCP" evidence="10">
    <location>
        <begin position="32"/>
        <end position="164"/>
    </location>
</feature>
<evidence type="ECO:0000256" key="7">
    <source>
        <dbReference type="ARBA" id="ARBA00073092"/>
    </source>
</evidence>
<evidence type="ECO:0000256" key="2">
    <source>
        <dbReference type="ARBA" id="ARBA00009923"/>
    </source>
</evidence>
<evidence type="ECO:0000256" key="1">
    <source>
        <dbReference type="ARBA" id="ARBA00003143"/>
    </source>
</evidence>
<dbReference type="PANTHER" id="PTHR10334">
    <property type="entry name" value="CYSTEINE-RICH SECRETORY PROTEIN-RELATED"/>
    <property type="match status" value="1"/>
</dbReference>
<dbReference type="Pfam" id="PF00188">
    <property type="entry name" value="CAP"/>
    <property type="match status" value="1"/>
</dbReference>
<reference evidence="11" key="2">
    <citation type="submission" date="2015-03" db="UniProtKB">
        <authorList>
            <consortium name="EnsemblPlants"/>
        </authorList>
    </citation>
    <scope>IDENTIFICATION</scope>
</reference>
<evidence type="ECO:0000259" key="10">
    <source>
        <dbReference type="SMART" id="SM00198"/>
    </source>
</evidence>
<feature type="chain" id="PRO_5002257307" description="Pathogenesis-related protein 1" evidence="9">
    <location>
        <begin position="31"/>
        <end position="361"/>
    </location>
</feature>
<accession>A0A0D3A356</accession>
<dbReference type="eggNOG" id="KOG3017">
    <property type="taxonomic scope" value="Eukaryota"/>
</dbReference>
<dbReference type="PROSITE" id="PS01009">
    <property type="entry name" value="CRISP_1"/>
    <property type="match status" value="1"/>
</dbReference>
<feature type="compositionally biased region" description="Polar residues" evidence="8">
    <location>
        <begin position="223"/>
        <end position="236"/>
    </location>
</feature>
<dbReference type="InterPro" id="IPR035940">
    <property type="entry name" value="CAP_sf"/>
</dbReference>
<evidence type="ECO:0000256" key="4">
    <source>
        <dbReference type="ARBA" id="ARBA00022821"/>
    </source>
</evidence>
<sequence length="361" mass="40508">MASPKHINGFSSAIAALILIIVACFHCVDAANYQQQFMGPQNAARARLRLKPLRWDPKLARYAQWWANQRRRDCALIHSNGPYGENLFWGSGKRWSPVQAANGWLSEARSYNYYSNSCRAEMCGHYTQIVWRNTQRIGCAHVICNGRRGVLFACNYFPPGNFLGELTKLSAETTSSTELVADARTISTTTVLDLCFGTITAPQSGTEPNPNLNFTIQPLQSSSPIQTNKASSTTPLLPSHDLSKQPETSQHPTHNKPSPTTSPPTLVEKIRLSENKTLRRLALVTIAPSGRPRVLIHDSVFQKEPELHKDFIICYFNGKAPSFNQIQSVFNHMWGKGKRLEIHNNPLNHSAIIRIQSEYLR</sequence>
<dbReference type="InterPro" id="IPR025558">
    <property type="entry name" value="DUF4283"/>
</dbReference>
<dbReference type="InterPro" id="IPR001283">
    <property type="entry name" value="CRISP-related"/>
</dbReference>
<dbReference type="PRINTS" id="PR00838">
    <property type="entry name" value="V5ALLERGEN"/>
</dbReference>
<proteinExistence type="inferred from homology"/>
<dbReference type="InterPro" id="IPR002413">
    <property type="entry name" value="V5_allergen-like"/>
</dbReference>
<keyword evidence="6" id="KW-0568">Pathogenesis-related protein</keyword>
<evidence type="ECO:0000256" key="3">
    <source>
        <dbReference type="ARBA" id="ARBA00022729"/>
    </source>
</evidence>
<keyword evidence="3 9" id="KW-0732">Signal</keyword>
<dbReference type="PROSITE" id="PS51257">
    <property type="entry name" value="PROKAR_LIPOPROTEIN"/>
    <property type="match status" value="1"/>
</dbReference>
<dbReference type="GO" id="GO:0005576">
    <property type="term" value="C:extracellular region"/>
    <property type="evidence" value="ECO:0007669"/>
    <property type="project" value="InterPro"/>
</dbReference>